<keyword evidence="4 7" id="KW-0812">Transmembrane</keyword>
<accession>A0A221KCG0</accession>
<dbReference type="Proteomes" id="UP000199729">
    <property type="component" value="Chromosome"/>
</dbReference>
<dbReference type="InterPro" id="IPR001640">
    <property type="entry name" value="Lgt"/>
</dbReference>
<dbReference type="PANTHER" id="PTHR30589:SF0">
    <property type="entry name" value="PHOSPHATIDYLGLYCEROL--PROLIPOPROTEIN DIACYLGLYCERYL TRANSFERASE"/>
    <property type="match status" value="1"/>
</dbReference>
<dbReference type="KEGG" id="vff:VITFI_CDS0881"/>
<dbReference type="RefSeq" id="WP_089415955.1">
    <property type="nucleotide sequence ID" value="NZ_CP022423.1"/>
</dbReference>
<organism evidence="8 9">
    <name type="scientific">Vitreoscilla filiformis</name>
    <dbReference type="NCBI Taxonomy" id="63"/>
    <lineage>
        <taxon>Bacteria</taxon>
        <taxon>Pseudomonadati</taxon>
        <taxon>Pseudomonadota</taxon>
        <taxon>Betaproteobacteria</taxon>
        <taxon>Neisseriales</taxon>
        <taxon>Neisseriaceae</taxon>
        <taxon>Vitreoscilla</taxon>
    </lineage>
</organism>
<dbReference type="GO" id="GO:0005886">
    <property type="term" value="C:plasma membrane"/>
    <property type="evidence" value="ECO:0007669"/>
    <property type="project" value="InterPro"/>
</dbReference>
<dbReference type="PANTHER" id="PTHR30589">
    <property type="entry name" value="PROLIPOPROTEIN DIACYLGLYCERYL TRANSFERASE"/>
    <property type="match status" value="1"/>
</dbReference>
<evidence type="ECO:0000313" key="8">
    <source>
        <dbReference type="EMBL" id="ASM76659.1"/>
    </source>
</evidence>
<evidence type="ECO:0000256" key="5">
    <source>
        <dbReference type="ARBA" id="ARBA00022989"/>
    </source>
</evidence>
<dbReference type="AlphaFoldDB" id="A0A221KCG0"/>
<dbReference type="GO" id="GO:0042158">
    <property type="term" value="P:lipoprotein biosynthetic process"/>
    <property type="evidence" value="ECO:0007669"/>
    <property type="project" value="InterPro"/>
</dbReference>
<protein>
    <submittedName>
        <fullName evidence="8">Diacylglyceryl transferase</fullName>
    </submittedName>
</protein>
<keyword evidence="2" id="KW-1003">Cell membrane</keyword>
<reference evidence="8 9" key="1">
    <citation type="submission" date="2017-07" db="EMBL/GenBank/DDBJ databases">
        <title>Complete Genome Sequence of the cosmetic ferment Vitreoscilla filiformis (ATCC15551).</title>
        <authorList>
            <person name="Contreras S."/>
            <person name="Sagory-Zalkind P."/>
            <person name="Blanquart H."/>
            <person name="Iltis A."/>
            <person name="Morand S.C."/>
        </authorList>
    </citation>
    <scope>NUCLEOTIDE SEQUENCE [LARGE SCALE GENOMIC DNA]</scope>
    <source>
        <strain evidence="8 9">ATCC 15551</strain>
    </source>
</reference>
<name>A0A221KCG0_VITFI</name>
<keyword evidence="3 8" id="KW-0808">Transferase</keyword>
<keyword evidence="6 7" id="KW-0472">Membrane</keyword>
<feature type="transmembrane region" description="Helical" evidence="7">
    <location>
        <begin position="188"/>
        <end position="204"/>
    </location>
</feature>
<feature type="transmembrane region" description="Helical" evidence="7">
    <location>
        <begin position="220"/>
        <end position="240"/>
    </location>
</feature>
<feature type="transmembrane region" description="Helical" evidence="7">
    <location>
        <begin position="6"/>
        <end position="27"/>
    </location>
</feature>
<evidence type="ECO:0000256" key="6">
    <source>
        <dbReference type="ARBA" id="ARBA00023136"/>
    </source>
</evidence>
<evidence type="ECO:0000256" key="1">
    <source>
        <dbReference type="ARBA" id="ARBA00007150"/>
    </source>
</evidence>
<proteinExistence type="inferred from homology"/>
<dbReference type="GO" id="GO:0008961">
    <property type="term" value="F:phosphatidylglycerol-prolipoprotein diacylglyceryl transferase activity"/>
    <property type="evidence" value="ECO:0007669"/>
    <property type="project" value="InterPro"/>
</dbReference>
<evidence type="ECO:0000256" key="4">
    <source>
        <dbReference type="ARBA" id="ARBA00022692"/>
    </source>
</evidence>
<evidence type="ECO:0000313" key="9">
    <source>
        <dbReference type="Proteomes" id="UP000199729"/>
    </source>
</evidence>
<evidence type="ECO:0000256" key="7">
    <source>
        <dbReference type="SAM" id="Phobius"/>
    </source>
</evidence>
<evidence type="ECO:0000256" key="2">
    <source>
        <dbReference type="ARBA" id="ARBA00022475"/>
    </source>
</evidence>
<gene>
    <name evidence="8" type="ORF">VITFI_CDS0881</name>
</gene>
<dbReference type="Pfam" id="PF01790">
    <property type="entry name" value="LGT"/>
    <property type="match status" value="1"/>
</dbReference>
<sequence>MVRDPALAALVHGAFEYAGIAWGAWWYRHTTRTGLLVPGRFAIVVGMLLGAAIGNKLVFWIERPDVLLNWWFDRTGATPFPMGQSLVGGLLGGWLGVELAKWCIGERRSQGDALVWPLIGGIALGRVGCWLAGVHDDTWGLPSTLPWAIDPGDGVPRHPAPLYESLFVLTLGAVLAHERARWDRVPGLRFKLFLAAYLLWRLLIDGLKPVAVPYAGGASGIQWVCGVALGLYLPCVVSAWRRCHEMERGSP</sequence>
<dbReference type="OrthoDB" id="871140at2"/>
<comment type="similarity">
    <text evidence="1">Belongs to the Lgt family.</text>
</comment>
<dbReference type="EMBL" id="CP022423">
    <property type="protein sequence ID" value="ASM76659.1"/>
    <property type="molecule type" value="Genomic_DNA"/>
</dbReference>
<evidence type="ECO:0000256" key="3">
    <source>
        <dbReference type="ARBA" id="ARBA00022679"/>
    </source>
</evidence>
<keyword evidence="5 7" id="KW-1133">Transmembrane helix</keyword>
<feature type="transmembrane region" description="Helical" evidence="7">
    <location>
        <begin position="81"/>
        <end position="102"/>
    </location>
</feature>
<feature type="transmembrane region" description="Helical" evidence="7">
    <location>
        <begin position="39"/>
        <end position="61"/>
    </location>
</feature>
<keyword evidence="9" id="KW-1185">Reference proteome</keyword>